<evidence type="ECO:0000313" key="3">
    <source>
        <dbReference type="EMBL" id="HIQ72036.1"/>
    </source>
</evidence>
<dbReference type="AlphaFoldDB" id="A0A9D1CQM3"/>
<name>A0A9D1CQM3_9FIRM</name>
<reference evidence="3" key="1">
    <citation type="submission" date="2020-10" db="EMBL/GenBank/DDBJ databases">
        <authorList>
            <person name="Gilroy R."/>
        </authorList>
    </citation>
    <scope>NUCLEOTIDE SEQUENCE</scope>
    <source>
        <strain evidence="3">ChiSxjej2B14-6234</strain>
    </source>
</reference>
<evidence type="ECO:0000259" key="2">
    <source>
        <dbReference type="PROSITE" id="PS50989"/>
    </source>
</evidence>
<dbReference type="SUPFAM" id="SSF52096">
    <property type="entry name" value="ClpP/crotonase"/>
    <property type="match status" value="2"/>
</dbReference>
<dbReference type="Gene3D" id="3.90.226.10">
    <property type="entry name" value="2-enoyl-CoA Hydratase, Chain A, domain 1"/>
    <property type="match status" value="2"/>
</dbReference>
<dbReference type="EMBL" id="DVFJ01000028">
    <property type="protein sequence ID" value="HIQ72036.1"/>
    <property type="molecule type" value="Genomic_DNA"/>
</dbReference>
<dbReference type="InterPro" id="IPR011762">
    <property type="entry name" value="COA_CT_N"/>
</dbReference>
<accession>A0A9D1CQM3</accession>
<dbReference type="PANTHER" id="PTHR43842">
    <property type="entry name" value="PROPIONYL-COA CARBOXYLASE BETA CHAIN"/>
    <property type="match status" value="1"/>
</dbReference>
<reference evidence="3" key="2">
    <citation type="journal article" date="2021" name="PeerJ">
        <title>Extensive microbial diversity within the chicken gut microbiome revealed by metagenomics and culture.</title>
        <authorList>
            <person name="Gilroy R."/>
            <person name="Ravi A."/>
            <person name="Getino M."/>
            <person name="Pursley I."/>
            <person name="Horton D.L."/>
            <person name="Alikhan N.F."/>
            <person name="Baker D."/>
            <person name="Gharbi K."/>
            <person name="Hall N."/>
            <person name="Watson M."/>
            <person name="Adriaenssens E.M."/>
            <person name="Foster-Nyarko E."/>
            <person name="Jarju S."/>
            <person name="Secka A."/>
            <person name="Antonio M."/>
            <person name="Oren A."/>
            <person name="Chaudhuri R.R."/>
            <person name="La Ragione R."/>
            <person name="Hildebrand F."/>
            <person name="Pallen M.J."/>
        </authorList>
    </citation>
    <scope>NUCLEOTIDE SEQUENCE</scope>
    <source>
        <strain evidence="3">ChiSxjej2B14-6234</strain>
    </source>
</reference>
<feature type="domain" description="CoA carboxyltransferase C-terminal" evidence="2">
    <location>
        <begin position="240"/>
        <end position="472"/>
    </location>
</feature>
<sequence length="490" mass="51155">MSTIQDLQQVQARRQEILDGDAARVEKQKKSGKLTARERVAKLLDAKSFVELDVLVSHDGKAEGVVTGYGTVEGRPVYVLSQDYTVLGGSVGEKHARKIAKVLDLARKTGSPVVLMCDSAGARIDEGAMALEAYADIFARMARMSGVTPMIAMVLGPCVGAAALMSEMSDLTVMVKGVGAKLCAGPQVVSAVNGVNKTAEELGGAQAMLQQGGADFACESEQEAFETVRKALALLPSNNMEDAPLEAAEELNRACVGLEAGVDAKTLLAQLCDAGSVLELGAGYTKAVTALARMGGRAVALVHTGGGEICAKRAQKIARFVRFADCYNLPVVTLIDTEGLSVPKENVQSWQLKAAGQMLFAYAEATTVKLAVVTGKAIGAAYVALGGRANADVVYAWPGSVIAPMTGEAAATVLCGDELRASKGDPKEARAEIAARYEAEVADGVNAAMSGCVDDVVDPAQTRKLLIASLEMLASKRDSNPPKKHGNMPL</sequence>
<dbReference type="InterPro" id="IPR034733">
    <property type="entry name" value="AcCoA_carboxyl_beta"/>
</dbReference>
<evidence type="ECO:0000313" key="4">
    <source>
        <dbReference type="Proteomes" id="UP000886887"/>
    </source>
</evidence>
<dbReference type="Pfam" id="PF01039">
    <property type="entry name" value="Carboxyl_trans"/>
    <property type="match status" value="1"/>
</dbReference>
<dbReference type="PANTHER" id="PTHR43842:SF2">
    <property type="entry name" value="PROPIONYL-COA CARBOXYLASE BETA CHAIN, MITOCHONDRIAL"/>
    <property type="match status" value="1"/>
</dbReference>
<dbReference type="PROSITE" id="PS50980">
    <property type="entry name" value="COA_CT_NTER"/>
    <property type="match status" value="1"/>
</dbReference>
<dbReference type="Proteomes" id="UP000886887">
    <property type="component" value="Unassembled WGS sequence"/>
</dbReference>
<gene>
    <name evidence="3" type="ORF">IAB73_07510</name>
</gene>
<feature type="domain" description="CoA carboxyltransferase N-terminal" evidence="1">
    <location>
        <begin position="3"/>
        <end position="247"/>
    </location>
</feature>
<comment type="caution">
    <text evidence="3">The sequence shown here is derived from an EMBL/GenBank/DDBJ whole genome shotgun (WGS) entry which is preliminary data.</text>
</comment>
<dbReference type="InterPro" id="IPR011763">
    <property type="entry name" value="COA_CT_C"/>
</dbReference>
<dbReference type="PROSITE" id="PS50989">
    <property type="entry name" value="COA_CT_CTER"/>
    <property type="match status" value="1"/>
</dbReference>
<dbReference type="GO" id="GO:0004658">
    <property type="term" value="F:propionyl-CoA carboxylase activity"/>
    <property type="evidence" value="ECO:0007669"/>
    <property type="project" value="TreeGrafter"/>
</dbReference>
<proteinExistence type="predicted"/>
<dbReference type="InterPro" id="IPR051047">
    <property type="entry name" value="AccD/PCCB"/>
</dbReference>
<protein>
    <submittedName>
        <fullName evidence="3">Methylmalonyl-CoA carboxyltransferase</fullName>
    </submittedName>
</protein>
<dbReference type="InterPro" id="IPR029045">
    <property type="entry name" value="ClpP/crotonase-like_dom_sf"/>
</dbReference>
<organism evidence="3 4">
    <name type="scientific">Candidatus Onthenecus intestinigallinarum</name>
    <dbReference type="NCBI Taxonomy" id="2840875"/>
    <lineage>
        <taxon>Bacteria</taxon>
        <taxon>Bacillati</taxon>
        <taxon>Bacillota</taxon>
        <taxon>Clostridia</taxon>
        <taxon>Eubacteriales</taxon>
        <taxon>Candidatus Onthenecus</taxon>
    </lineage>
</organism>
<evidence type="ECO:0000259" key="1">
    <source>
        <dbReference type="PROSITE" id="PS50980"/>
    </source>
</evidence>